<dbReference type="EMBL" id="JBHSJF010000006">
    <property type="protein sequence ID" value="MFC5068490.1"/>
    <property type="molecule type" value="Genomic_DNA"/>
</dbReference>
<comment type="function">
    <text evidence="11">Phosphorylation of dTMP to form dTDP in both de novo and salvage pathways of dTTP synthesis.</text>
</comment>
<dbReference type="PANTHER" id="PTHR10344:SF4">
    <property type="entry name" value="UMP-CMP KINASE 2, MITOCHONDRIAL"/>
    <property type="match status" value="1"/>
</dbReference>
<dbReference type="CDD" id="cd01672">
    <property type="entry name" value="TMPK"/>
    <property type="match status" value="1"/>
</dbReference>
<dbReference type="InterPro" id="IPR018095">
    <property type="entry name" value="Thymidylate_kin_CS"/>
</dbReference>
<dbReference type="EC" id="2.7.4.9" evidence="2 11"/>
<evidence type="ECO:0000256" key="1">
    <source>
        <dbReference type="ARBA" id="ARBA00009776"/>
    </source>
</evidence>
<evidence type="ECO:0000256" key="6">
    <source>
        <dbReference type="ARBA" id="ARBA00022741"/>
    </source>
</evidence>
<dbReference type="InterPro" id="IPR027417">
    <property type="entry name" value="P-loop_NTPase"/>
</dbReference>
<keyword evidence="5 11" id="KW-0545">Nucleotide biosynthesis</keyword>
<dbReference type="RefSeq" id="WP_114955617.1">
    <property type="nucleotide sequence ID" value="NZ_JBHSJF010000006.1"/>
</dbReference>
<dbReference type="GO" id="GO:0004798">
    <property type="term" value="F:dTMP kinase activity"/>
    <property type="evidence" value="ECO:0007669"/>
    <property type="project" value="UniProtKB-EC"/>
</dbReference>
<organism evidence="13 14">
    <name type="scientific">Flaviflagellibacter deserti</name>
    <dbReference type="NCBI Taxonomy" id="2267266"/>
    <lineage>
        <taxon>Bacteria</taxon>
        <taxon>Pseudomonadati</taxon>
        <taxon>Pseudomonadota</taxon>
        <taxon>Alphaproteobacteria</taxon>
        <taxon>Hyphomicrobiales</taxon>
        <taxon>Flaviflagellibacter</taxon>
    </lineage>
</organism>
<evidence type="ECO:0000256" key="2">
    <source>
        <dbReference type="ARBA" id="ARBA00012980"/>
    </source>
</evidence>
<name>A0ABV9Z0B1_9HYPH</name>
<dbReference type="NCBIfam" id="TIGR00041">
    <property type="entry name" value="DTMP_kinase"/>
    <property type="match status" value="1"/>
</dbReference>
<comment type="caution">
    <text evidence="13">The sequence shown here is derived from an EMBL/GenBank/DDBJ whole genome shotgun (WGS) entry which is preliminary data.</text>
</comment>
<gene>
    <name evidence="11 13" type="primary">tmk</name>
    <name evidence="13" type="ORF">ACFPFW_10760</name>
</gene>
<dbReference type="InterPro" id="IPR039430">
    <property type="entry name" value="Thymidylate_kin-like_dom"/>
</dbReference>
<dbReference type="Gene3D" id="3.40.50.300">
    <property type="entry name" value="P-loop containing nucleotide triphosphate hydrolases"/>
    <property type="match status" value="1"/>
</dbReference>
<keyword evidence="6 11" id="KW-0547">Nucleotide-binding</keyword>
<feature type="binding site" evidence="11">
    <location>
        <begin position="13"/>
        <end position="20"/>
    </location>
    <ligand>
        <name>ATP</name>
        <dbReference type="ChEBI" id="CHEBI:30616"/>
    </ligand>
</feature>
<proteinExistence type="inferred from homology"/>
<comment type="catalytic activity">
    <reaction evidence="10 11">
        <text>dTMP + ATP = dTDP + ADP</text>
        <dbReference type="Rhea" id="RHEA:13517"/>
        <dbReference type="ChEBI" id="CHEBI:30616"/>
        <dbReference type="ChEBI" id="CHEBI:58369"/>
        <dbReference type="ChEBI" id="CHEBI:63528"/>
        <dbReference type="ChEBI" id="CHEBI:456216"/>
        <dbReference type="EC" id="2.7.4.9"/>
    </reaction>
</comment>
<evidence type="ECO:0000256" key="10">
    <source>
        <dbReference type="ARBA" id="ARBA00048743"/>
    </source>
</evidence>
<evidence type="ECO:0000313" key="13">
    <source>
        <dbReference type="EMBL" id="MFC5068490.1"/>
    </source>
</evidence>
<dbReference type="InterPro" id="IPR018094">
    <property type="entry name" value="Thymidylate_kinase"/>
</dbReference>
<comment type="similarity">
    <text evidence="1 11">Belongs to the thymidylate kinase family.</text>
</comment>
<evidence type="ECO:0000256" key="3">
    <source>
        <dbReference type="ARBA" id="ARBA00017144"/>
    </source>
</evidence>
<keyword evidence="7 11" id="KW-0418">Kinase</keyword>
<protein>
    <recommendedName>
        <fullName evidence="3 11">Thymidylate kinase</fullName>
        <ecNumber evidence="2 11">2.7.4.9</ecNumber>
    </recommendedName>
    <alternativeName>
        <fullName evidence="9 11">dTMP kinase</fullName>
    </alternativeName>
</protein>
<reference evidence="14" key="1">
    <citation type="journal article" date="2019" name="Int. J. Syst. Evol. Microbiol.">
        <title>The Global Catalogue of Microorganisms (GCM) 10K type strain sequencing project: providing services to taxonomists for standard genome sequencing and annotation.</title>
        <authorList>
            <consortium name="The Broad Institute Genomics Platform"/>
            <consortium name="The Broad Institute Genome Sequencing Center for Infectious Disease"/>
            <person name="Wu L."/>
            <person name="Ma J."/>
        </authorList>
    </citation>
    <scope>NUCLEOTIDE SEQUENCE [LARGE SCALE GENOMIC DNA]</scope>
    <source>
        <strain evidence="14">CGMCC 1.16444</strain>
    </source>
</reference>
<evidence type="ECO:0000256" key="8">
    <source>
        <dbReference type="ARBA" id="ARBA00022840"/>
    </source>
</evidence>
<evidence type="ECO:0000313" key="14">
    <source>
        <dbReference type="Proteomes" id="UP001595796"/>
    </source>
</evidence>
<keyword evidence="8 11" id="KW-0067">ATP-binding</keyword>
<dbReference type="Pfam" id="PF02223">
    <property type="entry name" value="Thymidylate_kin"/>
    <property type="match status" value="1"/>
</dbReference>
<dbReference type="PANTHER" id="PTHR10344">
    <property type="entry name" value="THYMIDYLATE KINASE"/>
    <property type="match status" value="1"/>
</dbReference>
<dbReference type="Proteomes" id="UP001595796">
    <property type="component" value="Unassembled WGS sequence"/>
</dbReference>
<evidence type="ECO:0000259" key="12">
    <source>
        <dbReference type="Pfam" id="PF02223"/>
    </source>
</evidence>
<keyword evidence="4 11" id="KW-0808">Transferase</keyword>
<evidence type="ECO:0000256" key="5">
    <source>
        <dbReference type="ARBA" id="ARBA00022727"/>
    </source>
</evidence>
<evidence type="ECO:0000256" key="11">
    <source>
        <dbReference type="HAMAP-Rule" id="MF_00165"/>
    </source>
</evidence>
<evidence type="ECO:0000256" key="4">
    <source>
        <dbReference type="ARBA" id="ARBA00022679"/>
    </source>
</evidence>
<sequence length="219" mass="23856">MTPFRSRFVTFEGGEGAGKSTQIGLLAARLRDRGEDVVVTREPGGSPDAERLRGIILSGKAKSFGAFAEAALFSAARIDHLSKTIRPALERGAWVLCDRFLDSTRAYQGALGNLDPKVLRAMERVVVGSTVPGLTILLDLPAEIGLQRARQRGQSETLDRFEAEDMDYHRGLRQAFLDIAHAEPERVAVIDGENAPDVVSELVWHAVENRYAMAVASNG</sequence>
<dbReference type="HAMAP" id="MF_00165">
    <property type="entry name" value="Thymidylate_kinase"/>
    <property type="match status" value="1"/>
</dbReference>
<evidence type="ECO:0000256" key="7">
    <source>
        <dbReference type="ARBA" id="ARBA00022777"/>
    </source>
</evidence>
<accession>A0ABV9Z0B1</accession>
<dbReference type="PROSITE" id="PS01331">
    <property type="entry name" value="THYMIDYLATE_KINASE"/>
    <property type="match status" value="1"/>
</dbReference>
<feature type="domain" description="Thymidylate kinase-like" evidence="12">
    <location>
        <begin position="11"/>
        <end position="201"/>
    </location>
</feature>
<keyword evidence="14" id="KW-1185">Reference proteome</keyword>
<evidence type="ECO:0000256" key="9">
    <source>
        <dbReference type="ARBA" id="ARBA00029962"/>
    </source>
</evidence>
<dbReference type="SUPFAM" id="SSF52540">
    <property type="entry name" value="P-loop containing nucleoside triphosphate hydrolases"/>
    <property type="match status" value="1"/>
</dbReference>